<organism evidence="7 8">
    <name type="scientific">Microbacterium oleivorans</name>
    <dbReference type="NCBI Taxonomy" id="273677"/>
    <lineage>
        <taxon>Bacteria</taxon>
        <taxon>Bacillati</taxon>
        <taxon>Actinomycetota</taxon>
        <taxon>Actinomycetes</taxon>
        <taxon>Micrococcales</taxon>
        <taxon>Microbacteriaceae</taxon>
        <taxon>Microbacterium</taxon>
    </lineage>
</organism>
<keyword evidence="3 5" id="KW-1133">Transmembrane helix</keyword>
<keyword evidence="8" id="KW-1185">Reference proteome</keyword>
<dbReference type="PANTHER" id="PTHR23514:SF13">
    <property type="entry name" value="INNER MEMBRANE PROTEIN YBJJ"/>
    <property type="match status" value="1"/>
</dbReference>
<dbReference type="InterPro" id="IPR051788">
    <property type="entry name" value="MFS_Transporter"/>
</dbReference>
<dbReference type="Pfam" id="PF06779">
    <property type="entry name" value="MFS_4"/>
    <property type="match status" value="1"/>
</dbReference>
<feature type="transmembrane region" description="Helical" evidence="5">
    <location>
        <begin position="12"/>
        <end position="35"/>
    </location>
</feature>
<dbReference type="InterPro" id="IPR036259">
    <property type="entry name" value="MFS_trans_sf"/>
</dbReference>
<feature type="transmembrane region" description="Helical" evidence="5">
    <location>
        <begin position="337"/>
        <end position="356"/>
    </location>
</feature>
<reference evidence="7 8" key="1">
    <citation type="submission" date="2014-03" db="EMBL/GenBank/DDBJ databases">
        <title>Draft Genome Sequences of 13 Willow Endophytes.</title>
        <authorList>
            <person name="Gan H.Y."/>
            <person name="Gan H.M."/>
            <person name="Savka M.A."/>
            <person name="Hudson A.O."/>
        </authorList>
    </citation>
    <scope>NUCLEOTIDE SEQUENCE [LARGE SCALE GENOMIC DNA]</scope>
    <source>
        <strain evidence="7 8">RIT293</strain>
    </source>
</reference>
<evidence type="ECO:0000256" key="5">
    <source>
        <dbReference type="SAM" id="Phobius"/>
    </source>
</evidence>
<keyword evidence="2 5" id="KW-0812">Transmembrane</keyword>
<dbReference type="InterPro" id="IPR010645">
    <property type="entry name" value="MFS_4"/>
</dbReference>
<comment type="subcellular location">
    <subcellularLocation>
        <location evidence="1">Cell membrane</location>
        <topology evidence="1">Multi-pass membrane protein</topology>
    </subcellularLocation>
</comment>
<dbReference type="Gene3D" id="1.20.1250.20">
    <property type="entry name" value="MFS general substrate transporter like domains"/>
    <property type="match status" value="1"/>
</dbReference>
<feature type="transmembrane region" description="Helical" evidence="5">
    <location>
        <begin position="47"/>
        <end position="67"/>
    </location>
</feature>
<dbReference type="PROSITE" id="PS50850">
    <property type="entry name" value="MFS"/>
    <property type="match status" value="1"/>
</dbReference>
<feature type="transmembrane region" description="Helical" evidence="5">
    <location>
        <begin position="102"/>
        <end position="119"/>
    </location>
</feature>
<evidence type="ECO:0000256" key="4">
    <source>
        <dbReference type="ARBA" id="ARBA00023136"/>
    </source>
</evidence>
<evidence type="ECO:0000256" key="1">
    <source>
        <dbReference type="ARBA" id="ARBA00004651"/>
    </source>
</evidence>
<dbReference type="RefSeq" id="WP_036312069.1">
    <property type="nucleotide sequence ID" value="NZ_CP031421.1"/>
</dbReference>
<feature type="transmembrane region" description="Helical" evidence="5">
    <location>
        <begin position="301"/>
        <end position="325"/>
    </location>
</feature>
<keyword evidence="4 5" id="KW-0472">Membrane</keyword>
<feature type="transmembrane region" description="Helical" evidence="5">
    <location>
        <begin position="79"/>
        <end position="96"/>
    </location>
</feature>
<dbReference type="GO" id="GO:0022857">
    <property type="term" value="F:transmembrane transporter activity"/>
    <property type="evidence" value="ECO:0007669"/>
    <property type="project" value="InterPro"/>
</dbReference>
<gene>
    <name evidence="7" type="ORF">BW34_02028</name>
</gene>
<comment type="caution">
    <text evidence="7">The sequence shown here is derived from an EMBL/GenBank/DDBJ whole genome shotgun (WGS) entry which is preliminary data.</text>
</comment>
<feature type="transmembrane region" description="Helical" evidence="5">
    <location>
        <begin position="236"/>
        <end position="264"/>
    </location>
</feature>
<evidence type="ECO:0000256" key="3">
    <source>
        <dbReference type="ARBA" id="ARBA00022989"/>
    </source>
</evidence>
<feature type="transmembrane region" description="Helical" evidence="5">
    <location>
        <begin position="362"/>
        <end position="379"/>
    </location>
</feature>
<sequence>MTGTTTAPATTGNVLAVATVYGLQGLGYAVIVTALPAFQERTGLDATGIAAILLGVCVTAALGSLGADAIARRASSRHGVIVGLSLQALGLVATAFSPGTAVLAASVLVYGLGLGLIDASSNMQGVLVQRGRATPLLGRFFATLTAGSIVGALGMAGILAAGAPAFATLVGAAVLQIAFLLAVSGRLSRERAAQTSEWSGPRGPRLDARAITIVGLVILAAYTVDSAVSSWSSVHLRAIGAAVAIAPLGLAAYQGGVLAARLATDAVVRRIGRGRLLAVSLVLGVIGALIVAAVPSPVASIVGFAISGVAVGALVPIAFGLAGAIDPGRSDEVIARVNLFNYAGAVLGAVGVGVLTDVTGSGLAFLLPALLLVAAVPAWRRAA</sequence>
<feature type="transmembrane region" description="Helical" evidence="5">
    <location>
        <begin position="140"/>
        <end position="160"/>
    </location>
</feature>
<name>A0A031FRK6_9MICO</name>
<dbReference type="EMBL" id="JFYO01000006">
    <property type="protein sequence ID" value="EZP26826.1"/>
    <property type="molecule type" value="Genomic_DNA"/>
</dbReference>
<dbReference type="PANTHER" id="PTHR23514">
    <property type="entry name" value="BYPASS OF STOP CODON PROTEIN 6"/>
    <property type="match status" value="1"/>
</dbReference>
<dbReference type="eggNOG" id="COG2814">
    <property type="taxonomic scope" value="Bacteria"/>
</dbReference>
<evidence type="ECO:0000313" key="7">
    <source>
        <dbReference type="EMBL" id="EZP26826.1"/>
    </source>
</evidence>
<dbReference type="InterPro" id="IPR020846">
    <property type="entry name" value="MFS_dom"/>
</dbReference>
<accession>A0A031FRK6</accession>
<dbReference type="PATRIC" id="fig|273677.3.peg.2012"/>
<dbReference type="KEGG" id="moo:BWL13_01930"/>
<feature type="transmembrane region" description="Helical" evidence="5">
    <location>
        <begin position="276"/>
        <end position="295"/>
    </location>
</feature>
<proteinExistence type="predicted"/>
<dbReference type="SUPFAM" id="SSF103473">
    <property type="entry name" value="MFS general substrate transporter"/>
    <property type="match status" value="1"/>
</dbReference>
<feature type="transmembrane region" description="Helical" evidence="5">
    <location>
        <begin position="206"/>
        <end position="224"/>
    </location>
</feature>
<evidence type="ECO:0000256" key="2">
    <source>
        <dbReference type="ARBA" id="ARBA00022692"/>
    </source>
</evidence>
<feature type="domain" description="Major facilitator superfamily (MFS) profile" evidence="6">
    <location>
        <begin position="13"/>
        <end position="383"/>
    </location>
</feature>
<dbReference type="Proteomes" id="UP000024001">
    <property type="component" value="Unassembled WGS sequence"/>
</dbReference>
<dbReference type="GO" id="GO:0005886">
    <property type="term" value="C:plasma membrane"/>
    <property type="evidence" value="ECO:0007669"/>
    <property type="project" value="UniProtKB-SubCell"/>
</dbReference>
<evidence type="ECO:0000259" key="6">
    <source>
        <dbReference type="PROSITE" id="PS50850"/>
    </source>
</evidence>
<protein>
    <submittedName>
        <fullName evidence="7">Major facilitator superfamily MFS_1</fullName>
    </submittedName>
</protein>
<dbReference type="GeneID" id="91432300"/>
<dbReference type="AlphaFoldDB" id="A0A031FRK6"/>
<evidence type="ECO:0000313" key="8">
    <source>
        <dbReference type="Proteomes" id="UP000024001"/>
    </source>
</evidence>
<feature type="transmembrane region" description="Helical" evidence="5">
    <location>
        <begin position="166"/>
        <end position="185"/>
    </location>
</feature>